<dbReference type="Gene3D" id="3.30.70.890">
    <property type="entry name" value="GHMP kinase, C-terminal domain"/>
    <property type="match status" value="1"/>
</dbReference>
<dbReference type="SUPFAM" id="SSF54211">
    <property type="entry name" value="Ribosomal protein S5 domain 2-like"/>
    <property type="match status" value="1"/>
</dbReference>
<keyword evidence="3" id="KW-0547">Nucleotide-binding</keyword>
<proteinExistence type="inferred from homology"/>
<reference evidence="8 9" key="1">
    <citation type="journal article" date="2011" name="J. Bacteriol.">
        <title>Complete genome sequence and updated annotation of Desulfovibrio alaskensis G20.</title>
        <authorList>
            <person name="Hauser L.J."/>
            <person name="Land M.L."/>
            <person name="Brown S.D."/>
            <person name="Larimer F."/>
            <person name="Keller K.L."/>
            <person name="Rapp-Giles B.J."/>
            <person name="Price M.N."/>
            <person name="Lin M."/>
            <person name="Bruce D.C."/>
            <person name="Detter J.C."/>
            <person name="Tapia R."/>
            <person name="Han C.S."/>
            <person name="Goodwin L.A."/>
            <person name="Cheng J.F."/>
            <person name="Pitluck S."/>
            <person name="Copeland A."/>
            <person name="Lucas S."/>
            <person name="Nolan M."/>
            <person name="Lapidus A.L."/>
            <person name="Palumbo A.V."/>
            <person name="Wall J.D."/>
        </authorList>
    </citation>
    <scope>NUCLEOTIDE SEQUENCE [LARGE SCALE GENOMIC DNA]</scope>
    <source>
        <strain evidence="9">ATCC BAA 1058 / DSM 17464 / G20</strain>
    </source>
</reference>
<dbReference type="InterPro" id="IPR000705">
    <property type="entry name" value="Galactokinase"/>
</dbReference>
<accession>Q30V50</accession>
<dbReference type="InterPro" id="IPR006203">
    <property type="entry name" value="GHMP_knse_ATP-bd_CS"/>
</dbReference>
<dbReference type="GO" id="GO:0004335">
    <property type="term" value="F:galactokinase activity"/>
    <property type="evidence" value="ECO:0007669"/>
    <property type="project" value="UniProtKB-EC"/>
</dbReference>
<dbReference type="InterPro" id="IPR006204">
    <property type="entry name" value="GHMP_kinase_N_dom"/>
</dbReference>
<name>Q30V50_OLEA2</name>
<dbReference type="RefSeq" id="WP_011369320.1">
    <property type="nucleotide sequence ID" value="NC_007519.1"/>
</dbReference>
<dbReference type="AlphaFoldDB" id="Q30V50"/>
<protein>
    <submittedName>
        <fullName evidence="8">Galactokinase</fullName>
        <ecNumber evidence="8">2.7.1.6</ecNumber>
    </submittedName>
</protein>
<keyword evidence="5" id="KW-0067">ATP-binding</keyword>
<dbReference type="Pfam" id="PF10509">
    <property type="entry name" value="GalKase_gal_bdg"/>
    <property type="match status" value="1"/>
</dbReference>
<dbReference type="HOGENOM" id="CLU_017814_8_0_7"/>
<evidence type="ECO:0000313" key="9">
    <source>
        <dbReference type="Proteomes" id="UP000002710"/>
    </source>
</evidence>
<evidence type="ECO:0000313" key="8">
    <source>
        <dbReference type="EMBL" id="ABB40446.1"/>
    </source>
</evidence>
<organism evidence="8 9">
    <name type="scientific">Oleidesulfovibrio alaskensis (strain ATCC BAA-1058 / DSM 17464 / G20)</name>
    <name type="common">Desulfovibrio alaskensis</name>
    <dbReference type="NCBI Taxonomy" id="207559"/>
    <lineage>
        <taxon>Bacteria</taxon>
        <taxon>Pseudomonadati</taxon>
        <taxon>Thermodesulfobacteriota</taxon>
        <taxon>Desulfovibrionia</taxon>
        <taxon>Desulfovibrionales</taxon>
        <taxon>Desulfovibrionaceae</taxon>
        <taxon>Oleidesulfovibrio</taxon>
    </lineage>
</organism>
<gene>
    <name evidence="8" type="ordered locus">Dde_3653</name>
</gene>
<dbReference type="eggNOG" id="COG0153">
    <property type="taxonomic scope" value="Bacteria"/>
</dbReference>
<keyword evidence="2 8" id="KW-0808">Transferase</keyword>
<dbReference type="PANTHER" id="PTHR10457">
    <property type="entry name" value="MEVALONATE KINASE/GALACTOKINASE"/>
    <property type="match status" value="1"/>
</dbReference>
<dbReference type="STRING" id="207559.Dde_3653"/>
<feature type="domain" description="Galactokinase N-terminal" evidence="7">
    <location>
        <begin position="51"/>
        <end position="98"/>
    </location>
</feature>
<dbReference type="Gene3D" id="3.30.230.10">
    <property type="match status" value="1"/>
</dbReference>
<feature type="domain" description="GHMP kinase N-terminal" evidence="6">
    <location>
        <begin position="146"/>
        <end position="220"/>
    </location>
</feature>
<evidence type="ECO:0000256" key="3">
    <source>
        <dbReference type="ARBA" id="ARBA00022741"/>
    </source>
</evidence>
<dbReference type="EMBL" id="CP000112">
    <property type="protein sequence ID" value="ABB40446.1"/>
    <property type="molecule type" value="Genomic_DNA"/>
</dbReference>
<dbReference type="PIRSF" id="PIRSF000530">
    <property type="entry name" value="Galactokinase"/>
    <property type="match status" value="1"/>
</dbReference>
<dbReference type="PRINTS" id="PR00959">
    <property type="entry name" value="MEVGALKINASE"/>
</dbReference>
<sequence length="434" mass="45873">MIPALHTQQEMLNALHRGALDAGLRALYAPDSDSGHTAAAARIRLENLLHEHLHRYGPRPVGIFSAPGRTELAGNHTDHNKGVVVAAAVTLDCLAVASARADLRVHLVSAGFARPVDLTLDDLQPRADEKETPAAIVRGMAAGIHGLMPLCGFDACVHSTVPVGAGLSSSAAFEVLCGRIFSGWHSGYVLTQQTLAALAHTAESRYFGKPCGEMDQLACAGSGASVIRFGMPQGKNVEAVPVNIAEAGYQLAVVNTGGSHADLTAEYAAIPAEMRRAAAVLGKQQAHGITAAEVLRHAAAIRNAAGDRALLRLLHFAEETQRAEAVAQALRHNRTQELLRLVNASGDSSWRLLQNCYPAGASAQPLPVALETTRLQLDGQGAWRVHGGGFAGTIQVYVPQRLMAGYTKCMEQLFGDGCVIPLDIRGSGLHRLLP</sequence>
<dbReference type="PROSITE" id="PS00627">
    <property type="entry name" value="GHMP_KINASES_ATP"/>
    <property type="match status" value="1"/>
</dbReference>
<evidence type="ECO:0000256" key="2">
    <source>
        <dbReference type="ARBA" id="ARBA00022679"/>
    </source>
</evidence>
<dbReference type="PANTHER" id="PTHR10457:SF7">
    <property type="entry name" value="GALACTOKINASE-RELATED"/>
    <property type="match status" value="1"/>
</dbReference>
<dbReference type="InterPro" id="IPR036554">
    <property type="entry name" value="GHMP_kinase_C_sf"/>
</dbReference>
<keyword evidence="4 8" id="KW-0418">Kinase</keyword>
<dbReference type="InterPro" id="IPR006206">
    <property type="entry name" value="Mevalonate/galactokinase"/>
</dbReference>
<keyword evidence="9" id="KW-1185">Reference proteome</keyword>
<dbReference type="InterPro" id="IPR019539">
    <property type="entry name" value="GalKase_N"/>
</dbReference>
<evidence type="ECO:0000256" key="1">
    <source>
        <dbReference type="ARBA" id="ARBA00006566"/>
    </source>
</evidence>
<evidence type="ECO:0000256" key="4">
    <source>
        <dbReference type="ARBA" id="ARBA00022777"/>
    </source>
</evidence>
<dbReference type="Pfam" id="PF00288">
    <property type="entry name" value="GHMP_kinases_N"/>
    <property type="match status" value="1"/>
</dbReference>
<dbReference type="PRINTS" id="PR00473">
    <property type="entry name" value="GALCTOKINASE"/>
</dbReference>
<evidence type="ECO:0000259" key="7">
    <source>
        <dbReference type="Pfam" id="PF10509"/>
    </source>
</evidence>
<dbReference type="GO" id="GO:0005524">
    <property type="term" value="F:ATP binding"/>
    <property type="evidence" value="ECO:0007669"/>
    <property type="project" value="UniProtKB-KW"/>
</dbReference>
<evidence type="ECO:0000259" key="6">
    <source>
        <dbReference type="Pfam" id="PF00288"/>
    </source>
</evidence>
<dbReference type="InterPro" id="IPR020568">
    <property type="entry name" value="Ribosomal_Su5_D2-typ_SF"/>
</dbReference>
<dbReference type="InterPro" id="IPR014721">
    <property type="entry name" value="Ribsml_uS5_D2-typ_fold_subgr"/>
</dbReference>
<evidence type="ECO:0000256" key="5">
    <source>
        <dbReference type="ARBA" id="ARBA00022840"/>
    </source>
</evidence>
<dbReference type="GO" id="GO:0006012">
    <property type="term" value="P:galactose metabolic process"/>
    <property type="evidence" value="ECO:0007669"/>
    <property type="project" value="InterPro"/>
</dbReference>
<dbReference type="SUPFAM" id="SSF55060">
    <property type="entry name" value="GHMP Kinase, C-terminal domain"/>
    <property type="match status" value="1"/>
</dbReference>
<dbReference type="GO" id="GO:0005829">
    <property type="term" value="C:cytosol"/>
    <property type="evidence" value="ECO:0007669"/>
    <property type="project" value="TreeGrafter"/>
</dbReference>
<dbReference type="KEGG" id="dde:Dde_3653"/>
<dbReference type="Proteomes" id="UP000002710">
    <property type="component" value="Chromosome"/>
</dbReference>
<comment type="similarity">
    <text evidence="1">Belongs to the GHMP kinase family. GalK subfamily.</text>
</comment>
<dbReference type="EC" id="2.7.1.6" evidence="8"/>